<dbReference type="Proteomes" id="UP000778578">
    <property type="component" value="Unassembled WGS sequence"/>
</dbReference>
<evidence type="ECO:0000313" key="1">
    <source>
        <dbReference type="EMBL" id="MBY8876810.1"/>
    </source>
</evidence>
<gene>
    <name evidence="1" type="ORF">K7862_04035</name>
</gene>
<proteinExistence type="predicted"/>
<keyword evidence="2" id="KW-1185">Reference proteome</keyword>
<dbReference type="EMBL" id="JAINZZ010000003">
    <property type="protein sequence ID" value="MBY8876810.1"/>
    <property type="molecule type" value="Genomic_DNA"/>
</dbReference>
<evidence type="ECO:0000313" key="2">
    <source>
        <dbReference type="Proteomes" id="UP000778578"/>
    </source>
</evidence>
<sequence>MNELELAQFAAPAAQTLLATMLTDGWNAAKGRLIHIFSRTEGDPQTAGQSLDELRQRAIANNSPEALEQRRSEVFALLCTAISRDPGAIAPLKELLRDLEDSSAPVKAREIHQSATVQDNGVNFQQISGIQNYRKS</sequence>
<comment type="caution">
    <text evidence="1">The sequence shown here is derived from an EMBL/GenBank/DDBJ whole genome shotgun (WGS) entry which is preliminary data.</text>
</comment>
<accession>A0ABS7Q2Y6</accession>
<reference evidence="1 2" key="1">
    <citation type="submission" date="2021-08" db="EMBL/GenBank/DDBJ databases">
        <title>WGS of actinomycetes from Thailand.</title>
        <authorList>
            <person name="Thawai C."/>
        </authorList>
    </citation>
    <scope>NUCLEOTIDE SEQUENCE [LARGE SCALE GENOMIC DNA]</scope>
    <source>
        <strain evidence="1 2">PLK6-54</strain>
    </source>
</reference>
<protein>
    <submittedName>
        <fullName evidence="1">Uncharacterized protein</fullName>
    </submittedName>
</protein>
<name>A0ABS7Q2Y6_9ACTN</name>
<dbReference type="RefSeq" id="WP_222960656.1">
    <property type="nucleotide sequence ID" value="NZ_JAINZZ010000003.1"/>
</dbReference>
<organism evidence="1 2">
    <name type="scientific">Actinacidiphila acidipaludis</name>
    <dbReference type="NCBI Taxonomy" id="2873382"/>
    <lineage>
        <taxon>Bacteria</taxon>
        <taxon>Bacillati</taxon>
        <taxon>Actinomycetota</taxon>
        <taxon>Actinomycetes</taxon>
        <taxon>Kitasatosporales</taxon>
        <taxon>Streptomycetaceae</taxon>
        <taxon>Actinacidiphila</taxon>
    </lineage>
</organism>